<gene>
    <name evidence="3" type="ORF">X797_010308</name>
</gene>
<protein>
    <submittedName>
        <fullName evidence="3">Acetyltransferase (GNAT) domain protein</fullName>
    </submittedName>
</protein>
<dbReference type="SUPFAM" id="SSF55729">
    <property type="entry name" value="Acyl-CoA N-acyltransferases (Nat)"/>
    <property type="match status" value="1"/>
</dbReference>
<organism evidence="3 4">
    <name type="scientific">Metarhizium robertsii</name>
    <dbReference type="NCBI Taxonomy" id="568076"/>
    <lineage>
        <taxon>Eukaryota</taxon>
        <taxon>Fungi</taxon>
        <taxon>Dikarya</taxon>
        <taxon>Ascomycota</taxon>
        <taxon>Pezizomycotina</taxon>
        <taxon>Sordariomycetes</taxon>
        <taxon>Hypocreomycetidae</taxon>
        <taxon>Hypocreales</taxon>
        <taxon>Clavicipitaceae</taxon>
        <taxon>Metarhizium</taxon>
    </lineage>
</organism>
<keyword evidence="3" id="KW-0808">Transferase</keyword>
<dbReference type="OrthoDB" id="41532at2759"/>
<evidence type="ECO:0000313" key="4">
    <source>
        <dbReference type="Proteomes" id="UP000030151"/>
    </source>
</evidence>
<dbReference type="InterPro" id="IPR016181">
    <property type="entry name" value="Acyl_CoA_acyltransferase"/>
</dbReference>
<comment type="caution">
    <text evidence="3">The sequence shown here is derived from an EMBL/GenBank/DDBJ whole genome shotgun (WGS) entry which is preliminary data.</text>
</comment>
<accession>A0A014N920</accession>
<proteinExistence type="predicted"/>
<feature type="domain" description="N-acetyltransferase" evidence="2">
    <location>
        <begin position="89"/>
        <end position="258"/>
    </location>
</feature>
<feature type="region of interest" description="Disordered" evidence="1">
    <location>
        <begin position="37"/>
        <end position="58"/>
    </location>
</feature>
<reference evidence="3 4" key="1">
    <citation type="submission" date="2014-02" db="EMBL/GenBank/DDBJ databases">
        <title>The genome sequence of the entomopathogenic fungus Metarhizium robertsii ARSEF 2575.</title>
        <authorList>
            <person name="Giuliano Garisto Donzelli B."/>
            <person name="Roe B.A."/>
            <person name="Macmil S.L."/>
            <person name="Krasnoff S.B."/>
            <person name="Gibson D.M."/>
        </authorList>
    </citation>
    <scope>NUCLEOTIDE SEQUENCE [LARGE SCALE GENOMIC DNA]</scope>
    <source>
        <strain evidence="3 4">ARSEF 2575</strain>
    </source>
</reference>
<dbReference type="eggNOG" id="ENOG502RKY4">
    <property type="taxonomic scope" value="Eukaryota"/>
</dbReference>
<dbReference type="PROSITE" id="PS51186">
    <property type="entry name" value="GNAT"/>
    <property type="match status" value="1"/>
</dbReference>
<dbReference type="Proteomes" id="UP000030151">
    <property type="component" value="Unassembled WGS sequence"/>
</dbReference>
<dbReference type="EMBL" id="JELW01000047">
    <property type="protein sequence ID" value="EXU96632.1"/>
    <property type="molecule type" value="Genomic_DNA"/>
</dbReference>
<sequence>MWSQGHSHCNSVASNIQCWSLVDLTSPFTVAALSHTATPKRTEYPSQPPGRGEHSMRTISNSNIRPRKSMEYSVQLIQPDEAGVDLFLTRYKPFRLAALQNEPSFFASTYTREVSMADDFWRGRLLNPNAKTFVAIQKHDGDILSSVTIVRDVSVPKGVKTQLGLEADHEATQQVSHWEVNAVYTAPGARRRGLGRRVMEAAAKEAQEVADSEGKPCLITVLVKRKNAAARILYERAGFQVLGDDDGDDALRLFLWTAR</sequence>
<dbReference type="InterPro" id="IPR000182">
    <property type="entry name" value="GNAT_dom"/>
</dbReference>
<name>A0A014N920_9HYPO</name>
<evidence type="ECO:0000313" key="3">
    <source>
        <dbReference type="EMBL" id="EXU96632.1"/>
    </source>
</evidence>
<dbReference type="Gene3D" id="3.40.630.30">
    <property type="match status" value="1"/>
</dbReference>
<dbReference type="HOGENOM" id="CLU_013985_6_0_1"/>
<dbReference type="Pfam" id="PF13508">
    <property type="entry name" value="Acetyltransf_7"/>
    <property type="match status" value="1"/>
</dbReference>
<evidence type="ECO:0000259" key="2">
    <source>
        <dbReference type="PROSITE" id="PS51186"/>
    </source>
</evidence>
<dbReference type="AlphaFoldDB" id="A0A014N920"/>
<dbReference type="GO" id="GO:0016747">
    <property type="term" value="F:acyltransferase activity, transferring groups other than amino-acyl groups"/>
    <property type="evidence" value="ECO:0007669"/>
    <property type="project" value="InterPro"/>
</dbReference>
<evidence type="ECO:0000256" key="1">
    <source>
        <dbReference type="SAM" id="MobiDB-lite"/>
    </source>
</evidence>